<keyword evidence="2" id="KW-1185">Reference proteome</keyword>
<feature type="non-terminal residue" evidence="1">
    <location>
        <position position="303"/>
    </location>
</feature>
<name>A0A0D6ZZQ2_9AGAR</name>
<protein>
    <submittedName>
        <fullName evidence="1">Uncharacterized protein</fullName>
    </submittedName>
</protein>
<evidence type="ECO:0000313" key="2">
    <source>
        <dbReference type="Proteomes" id="UP000054144"/>
    </source>
</evidence>
<dbReference type="Proteomes" id="UP000054144">
    <property type="component" value="Unassembled WGS sequence"/>
</dbReference>
<feature type="non-terminal residue" evidence="1">
    <location>
        <position position="1"/>
    </location>
</feature>
<accession>A0A0D6ZZQ2</accession>
<reference evidence="1 2" key="1">
    <citation type="journal article" date="2015" name="Fungal Genet. Biol.">
        <title>Evolution of novel wood decay mechanisms in Agaricales revealed by the genome sequences of Fistulina hepatica and Cylindrobasidium torrendii.</title>
        <authorList>
            <person name="Floudas D."/>
            <person name="Held B.W."/>
            <person name="Riley R."/>
            <person name="Nagy L.G."/>
            <person name="Koehler G."/>
            <person name="Ransdell A.S."/>
            <person name="Younus H."/>
            <person name="Chow J."/>
            <person name="Chiniquy J."/>
            <person name="Lipzen A."/>
            <person name="Tritt A."/>
            <person name="Sun H."/>
            <person name="Haridas S."/>
            <person name="LaButti K."/>
            <person name="Ohm R.A."/>
            <person name="Kues U."/>
            <person name="Blanchette R.A."/>
            <person name="Grigoriev I.V."/>
            <person name="Minto R.E."/>
            <person name="Hibbett D.S."/>
        </authorList>
    </citation>
    <scope>NUCLEOTIDE SEQUENCE [LARGE SCALE GENOMIC DNA]</scope>
    <source>
        <strain evidence="1 2">ATCC 64428</strain>
    </source>
</reference>
<proteinExistence type="predicted"/>
<sequence length="303" mass="35553">IIDDLYAVDVPSHEDDRPLPRILLVTALYPLQKSKHSKEEYAEWLKMFLGQVTTDIYFFVPPELEEVVREARPEHLHMTLNTTFASPFDIPPLRGKEEQYIALHEIDRERKKHAPDLYAVWNAKPYFLDEGLTNAGRDVYDYAFWNDAGSFRGAHNYTLWPDPQRVRDVWQAHEDRILFPIYTFPSWWSAGSWTEDKGPLDAEFSEGSFFGGPPDVVSWWQRVFYAYHDYYLAAGMFVGKDQTLINSLFLLFPQRIMVVWLHDDGVPHAGHRLMPLYRCGADWFYYQFWLASDAARAAMIETW</sequence>
<dbReference type="EMBL" id="KN882148">
    <property type="protein sequence ID" value="KIY42985.1"/>
    <property type="molecule type" value="Genomic_DNA"/>
</dbReference>
<organism evidence="1 2">
    <name type="scientific">Fistulina hepatica ATCC 64428</name>
    <dbReference type="NCBI Taxonomy" id="1128425"/>
    <lineage>
        <taxon>Eukaryota</taxon>
        <taxon>Fungi</taxon>
        <taxon>Dikarya</taxon>
        <taxon>Basidiomycota</taxon>
        <taxon>Agaricomycotina</taxon>
        <taxon>Agaricomycetes</taxon>
        <taxon>Agaricomycetidae</taxon>
        <taxon>Agaricales</taxon>
        <taxon>Fistulinaceae</taxon>
        <taxon>Fistulina</taxon>
    </lineage>
</organism>
<gene>
    <name evidence="1" type="ORF">FISHEDRAFT_27645</name>
</gene>
<dbReference type="OrthoDB" id="411632at2759"/>
<evidence type="ECO:0000313" key="1">
    <source>
        <dbReference type="EMBL" id="KIY42985.1"/>
    </source>
</evidence>
<dbReference type="AlphaFoldDB" id="A0A0D6ZZQ2"/>